<evidence type="ECO:0000256" key="19">
    <source>
        <dbReference type="ARBA" id="ARBA00038763"/>
    </source>
</evidence>
<dbReference type="GO" id="GO:0030246">
    <property type="term" value="F:carbohydrate binding"/>
    <property type="evidence" value="ECO:0007669"/>
    <property type="project" value="UniProtKB-KW"/>
</dbReference>
<feature type="domain" description="C-type lectin" evidence="23">
    <location>
        <begin position="207"/>
        <end position="320"/>
    </location>
</feature>
<evidence type="ECO:0000256" key="8">
    <source>
        <dbReference type="ARBA" id="ARBA00022713"/>
    </source>
</evidence>
<protein>
    <recommendedName>
        <fullName evidence="20">Pulmonary surfactant-associated protein A</fullName>
    </recommendedName>
</protein>
<keyword evidence="12" id="KW-0106">Calcium</keyword>
<evidence type="ECO:0000256" key="2">
    <source>
        <dbReference type="ARBA" id="ARBA00004498"/>
    </source>
</evidence>
<accession>A0A8D2JL37</accession>
<dbReference type="Pfam" id="PF01391">
    <property type="entry name" value="Collagen"/>
    <property type="match status" value="1"/>
</dbReference>
<feature type="compositionally biased region" description="Low complexity" evidence="22">
    <location>
        <begin position="108"/>
        <end position="117"/>
    </location>
</feature>
<evidence type="ECO:0000256" key="4">
    <source>
        <dbReference type="ARBA" id="ARBA00011267"/>
    </source>
</evidence>
<evidence type="ECO:0000256" key="14">
    <source>
        <dbReference type="ARBA" id="ARBA00023157"/>
    </source>
</evidence>
<evidence type="ECO:0000256" key="17">
    <source>
        <dbReference type="ARBA" id="ARBA00037480"/>
    </source>
</evidence>
<dbReference type="GO" id="GO:0005771">
    <property type="term" value="C:multivesicular body"/>
    <property type="evidence" value="ECO:0007669"/>
    <property type="project" value="TreeGrafter"/>
</dbReference>
<comment type="function">
    <text evidence="17">In presence of calcium ions, it binds to surfactant phospholipids and contributes to lower the surface tension at the air-liquid interface in the alveoli of the mammalian lung and is essential for normal respiration. Enhances the expression of MYO18A/SP-R210 on alveolar macrophages.</text>
</comment>
<dbReference type="Pfam" id="PF00059">
    <property type="entry name" value="Lectin_C"/>
    <property type="match status" value="1"/>
</dbReference>
<dbReference type="InterPro" id="IPR001304">
    <property type="entry name" value="C-type_lectin-like"/>
</dbReference>
<keyword evidence="11" id="KW-0430">Lectin</keyword>
<dbReference type="AlphaFoldDB" id="A0A8D2JL37"/>
<dbReference type="SMART" id="SM00034">
    <property type="entry name" value="CLECT"/>
    <property type="match status" value="1"/>
</dbReference>
<evidence type="ECO:0000313" key="24">
    <source>
        <dbReference type="Ensembl" id="ENSVKKP00000012015.1"/>
    </source>
</evidence>
<evidence type="ECO:0000256" key="6">
    <source>
        <dbReference type="ARBA" id="ARBA00022525"/>
    </source>
</evidence>
<comment type="subcellular location">
    <subcellularLocation>
        <location evidence="2">Secreted</location>
        <location evidence="2">Extracellular space</location>
        <location evidence="2">Extracellular matrix</location>
    </subcellularLocation>
    <subcellularLocation>
        <location evidence="1">Secreted</location>
        <location evidence="1">Extracellular space</location>
        <location evidence="1">Surface film</location>
    </subcellularLocation>
</comment>
<dbReference type="Proteomes" id="UP000694545">
    <property type="component" value="Unplaced"/>
</dbReference>
<dbReference type="InterPro" id="IPR008160">
    <property type="entry name" value="Collagen"/>
</dbReference>
<keyword evidence="10" id="KW-0732">Signal</keyword>
<reference evidence="24" key="2">
    <citation type="submission" date="2025-09" db="UniProtKB">
        <authorList>
            <consortium name="Ensembl"/>
        </authorList>
    </citation>
    <scope>IDENTIFICATION</scope>
</reference>
<evidence type="ECO:0000256" key="12">
    <source>
        <dbReference type="ARBA" id="ARBA00022837"/>
    </source>
</evidence>
<feature type="region of interest" description="Disordered" evidence="22">
    <location>
        <begin position="68"/>
        <end position="125"/>
    </location>
</feature>
<evidence type="ECO:0000259" key="23">
    <source>
        <dbReference type="PROSITE" id="PS50041"/>
    </source>
</evidence>
<dbReference type="InterPro" id="IPR015097">
    <property type="entry name" value="Surfac_D-trimer"/>
</dbReference>
<dbReference type="GO" id="GO:0005581">
    <property type="term" value="C:collagen trimer"/>
    <property type="evidence" value="ECO:0007669"/>
    <property type="project" value="UniProtKB-KW"/>
</dbReference>
<dbReference type="Pfam" id="PF09006">
    <property type="entry name" value="Surfac_D-trimer"/>
    <property type="match status" value="1"/>
</dbReference>
<dbReference type="PROSITE" id="PS00615">
    <property type="entry name" value="C_TYPE_LECTIN_1"/>
    <property type="match status" value="1"/>
</dbReference>
<dbReference type="InterPro" id="IPR051077">
    <property type="entry name" value="Ca-dependent_lectin"/>
</dbReference>
<evidence type="ECO:0000256" key="16">
    <source>
        <dbReference type="ARBA" id="ARBA00023278"/>
    </source>
</evidence>
<evidence type="ECO:0000256" key="7">
    <source>
        <dbReference type="ARBA" id="ARBA00022530"/>
    </source>
</evidence>
<keyword evidence="16" id="KW-0379">Hydroxylation</keyword>
<dbReference type="Ensembl" id="ENSVKKT00000012299.1">
    <property type="protein sequence ID" value="ENSVKKP00000012015.1"/>
    <property type="gene ID" value="ENSVKKG00000008355.1"/>
</dbReference>
<organism evidence="24 25">
    <name type="scientific">Varanus komodoensis</name>
    <name type="common">Komodo dragon</name>
    <dbReference type="NCBI Taxonomy" id="61221"/>
    <lineage>
        <taxon>Eukaryota</taxon>
        <taxon>Metazoa</taxon>
        <taxon>Chordata</taxon>
        <taxon>Craniata</taxon>
        <taxon>Vertebrata</taxon>
        <taxon>Euteleostomi</taxon>
        <taxon>Lepidosauria</taxon>
        <taxon>Squamata</taxon>
        <taxon>Bifurcata</taxon>
        <taxon>Unidentata</taxon>
        <taxon>Episquamata</taxon>
        <taxon>Toxicofera</taxon>
        <taxon>Anguimorpha</taxon>
        <taxon>Paleoanguimorpha</taxon>
        <taxon>Varanoidea</taxon>
        <taxon>Varanidae</taxon>
        <taxon>Varanus</taxon>
    </lineage>
</organism>
<dbReference type="InterPro" id="IPR016187">
    <property type="entry name" value="CTDL_fold"/>
</dbReference>
<proteinExistence type="inferred from homology"/>
<sequence>MSEKYYISYKELKSPPEYRNVLNKVSAMDLLQLFDVLLLGTALVLSLLSGTCRSQENTCTVMACGNPGLNGLPGRDGKDGAKGEKGDPGIQVKGQQGFPGKAGPPGSPGIQGPPGQKGQKGDAAAVNDIQRQVTALEKNIQTLQADLSKHKKVLLMQGAMSVGGKTFVSTGLPASQDAKLQNDLKELKHRITRLERAFSLNGKIVLAGSKLFATTEKTADFDDTVRLCRTAHGKIAFPMNKEENEAIMSFVQRFDTYAYLGITEGQVPGKFHFLNGAPLNFTNWYRDEPSGKGTEKCVEMYTDGTWNDKQCDKFRLTVCEF</sequence>
<evidence type="ECO:0000256" key="11">
    <source>
        <dbReference type="ARBA" id="ARBA00022734"/>
    </source>
</evidence>
<evidence type="ECO:0000256" key="10">
    <source>
        <dbReference type="ARBA" id="ARBA00022729"/>
    </source>
</evidence>
<evidence type="ECO:0000256" key="21">
    <source>
        <dbReference type="SAM" id="Coils"/>
    </source>
</evidence>
<name>A0A8D2JL37_VARKO</name>
<evidence type="ECO:0000256" key="20">
    <source>
        <dbReference type="ARBA" id="ARBA00041095"/>
    </source>
</evidence>
<keyword evidence="21" id="KW-0175">Coiled coil</keyword>
<keyword evidence="15" id="KW-0325">Glycoprotein</keyword>
<dbReference type="Gene3D" id="1.20.5.320">
    <property type="entry name" value="6-Phosphogluconate Dehydrogenase, domain 3"/>
    <property type="match status" value="1"/>
</dbReference>
<dbReference type="Gene3D" id="3.10.100.10">
    <property type="entry name" value="Mannose-Binding Protein A, subunit A"/>
    <property type="match status" value="1"/>
</dbReference>
<dbReference type="GO" id="GO:0007585">
    <property type="term" value="P:respiratory gaseous exchange by respiratory system"/>
    <property type="evidence" value="ECO:0007669"/>
    <property type="project" value="UniProtKB-KW"/>
</dbReference>
<dbReference type="OMA" id="CHEIGGT"/>
<keyword evidence="6" id="KW-0964">Secreted</keyword>
<keyword evidence="13" id="KW-0176">Collagen</keyword>
<keyword evidence="5" id="KW-0767">Surface film</keyword>
<dbReference type="PANTHER" id="PTHR24024:SF13">
    <property type="entry name" value="PULMONARY SURFACTANT-ASSOCIATED PROTEIN A1"/>
    <property type="match status" value="1"/>
</dbReference>
<keyword evidence="25" id="KW-1185">Reference proteome</keyword>
<evidence type="ECO:0000256" key="22">
    <source>
        <dbReference type="SAM" id="MobiDB-lite"/>
    </source>
</evidence>
<dbReference type="PANTHER" id="PTHR24024">
    <property type="entry name" value="PULMONARY SURFACTANT-ASSOCIATED PROTEIN A"/>
    <property type="match status" value="1"/>
</dbReference>
<evidence type="ECO:0000256" key="1">
    <source>
        <dbReference type="ARBA" id="ARBA00004364"/>
    </source>
</evidence>
<keyword evidence="7" id="KW-0272">Extracellular matrix</keyword>
<feature type="coiled-coil region" evidence="21">
    <location>
        <begin position="126"/>
        <end position="153"/>
    </location>
</feature>
<keyword evidence="8" id="KW-0305">Gaseous exchange</keyword>
<dbReference type="InterPro" id="IPR016186">
    <property type="entry name" value="C-type_lectin-like/link_sf"/>
</dbReference>
<reference evidence="24" key="1">
    <citation type="submission" date="2025-08" db="UniProtKB">
        <authorList>
            <consortium name="Ensembl"/>
        </authorList>
    </citation>
    <scope>IDENTIFICATION</scope>
</reference>
<comment type="similarity">
    <text evidence="18">Belongs to the SFTPA family.</text>
</comment>
<evidence type="ECO:0000256" key="5">
    <source>
        <dbReference type="ARBA" id="ARBA00022439"/>
    </source>
</evidence>
<feature type="compositionally biased region" description="Basic and acidic residues" evidence="22">
    <location>
        <begin position="75"/>
        <end position="87"/>
    </location>
</feature>
<evidence type="ECO:0000256" key="3">
    <source>
        <dbReference type="ARBA" id="ARBA00007899"/>
    </source>
</evidence>
<dbReference type="SUPFAM" id="SSF56436">
    <property type="entry name" value="C-type lectin-like"/>
    <property type="match status" value="1"/>
</dbReference>
<dbReference type="GO" id="GO:0005615">
    <property type="term" value="C:extracellular space"/>
    <property type="evidence" value="ECO:0007669"/>
    <property type="project" value="TreeGrafter"/>
</dbReference>
<evidence type="ECO:0000256" key="18">
    <source>
        <dbReference type="ARBA" id="ARBA00038230"/>
    </source>
</evidence>
<dbReference type="InterPro" id="IPR018378">
    <property type="entry name" value="C-type_lectin_CS"/>
</dbReference>
<evidence type="ECO:0000256" key="15">
    <source>
        <dbReference type="ARBA" id="ARBA00023180"/>
    </source>
</evidence>
<keyword evidence="14" id="KW-1015">Disulfide bond</keyword>
<comment type="similarity">
    <text evidence="3">Belongs to the SFTPD family.</text>
</comment>
<evidence type="ECO:0000256" key="13">
    <source>
        <dbReference type="ARBA" id="ARBA00023119"/>
    </source>
</evidence>
<comment type="subunit">
    <text evidence="4">Oligomeric complex of 4 set of homotrimers.</text>
</comment>
<dbReference type="PROSITE" id="PS50041">
    <property type="entry name" value="C_TYPE_LECTIN_2"/>
    <property type="match status" value="1"/>
</dbReference>
<keyword evidence="9" id="KW-0479">Metal-binding</keyword>
<evidence type="ECO:0000256" key="9">
    <source>
        <dbReference type="ARBA" id="ARBA00022723"/>
    </source>
</evidence>
<comment type="subunit">
    <text evidence="19">Oligomeric complex of 6 set of homotrimers.</text>
</comment>
<evidence type="ECO:0000313" key="25">
    <source>
        <dbReference type="Proteomes" id="UP000694545"/>
    </source>
</evidence>
<dbReference type="GO" id="GO:0046872">
    <property type="term" value="F:metal ion binding"/>
    <property type="evidence" value="ECO:0007669"/>
    <property type="project" value="UniProtKB-KW"/>
</dbReference>